<dbReference type="EMBL" id="NIVC01000175">
    <property type="protein sequence ID" value="PAA88787.1"/>
    <property type="molecule type" value="Genomic_DNA"/>
</dbReference>
<protein>
    <submittedName>
        <fullName evidence="3">Uncharacterized protein</fullName>
    </submittedName>
</protein>
<accession>A0A267GTV1</accession>
<gene>
    <name evidence="3" type="ORF">BOX15_Mlig032854g1</name>
</gene>
<feature type="repeat" description="ANK" evidence="1">
    <location>
        <begin position="301"/>
        <end position="333"/>
    </location>
</feature>
<dbReference type="SMART" id="SM00248">
    <property type="entry name" value="ANK"/>
    <property type="match status" value="7"/>
</dbReference>
<dbReference type="Pfam" id="PF12796">
    <property type="entry name" value="Ank_2"/>
    <property type="match status" value="1"/>
</dbReference>
<reference evidence="3 4" key="1">
    <citation type="submission" date="2017-06" db="EMBL/GenBank/DDBJ databases">
        <title>A platform for efficient transgenesis in Macrostomum lignano, a flatworm model organism for stem cell research.</title>
        <authorList>
            <person name="Berezikov E."/>
        </authorList>
    </citation>
    <scope>NUCLEOTIDE SEQUENCE [LARGE SCALE GENOMIC DNA]</scope>
    <source>
        <strain evidence="3">DV1</strain>
        <tissue evidence="3">Whole organism</tissue>
    </source>
</reference>
<dbReference type="InterPro" id="IPR002110">
    <property type="entry name" value="Ankyrin_rpt"/>
</dbReference>
<feature type="region of interest" description="Disordered" evidence="2">
    <location>
        <begin position="1"/>
        <end position="27"/>
    </location>
</feature>
<feature type="compositionally biased region" description="Acidic residues" evidence="2">
    <location>
        <begin position="17"/>
        <end position="26"/>
    </location>
</feature>
<comment type="caution">
    <text evidence="3">The sequence shown here is derived from an EMBL/GenBank/DDBJ whole genome shotgun (WGS) entry which is preliminary data.</text>
</comment>
<sequence length="745" mass="83521">METSSSSSSPEQSSVESDNEREDEVPVDASGVSLIERVVCQNTRVDARKLLSLAREETKPSAAIMQLIASLSHPDTNEDECIHTDAFKLFQKEIPEKFKPALSVESRNWCIVHSAIESDCAILLDFLAKQNCCLTVELENGTDPLSLAAEWSKLNSMRYLIQTSQFDLKKKEQNGFSYLMRACLGLNVEGAKLLIDKLNMDKRCKKEELLEYRSKSKNTCVHLILSSNYNCDSQNGSCKHTELLEFIRKQTSDEEFDRALEAKDEANATNIQRVAVNSGCKTLLEYLHKTRGLSLDKPDNDGDTALGDAALHGKLIALEYLVQNGSKLEHRNKKGETAFLQACRGLQSEAAKYLAEEAKADVLAEDFCGNTALHLTCTKIIDDKNKNEFLNTIRLVITLMANQYGEDKALLKLLSKENLSKHNMMMVLADTGNLSRFVSEYRIGDLSLKEQSKILQNEAEGTNILHVYCGKHSLQELEGCFLESMFKDHWESLIEARVQTGFYEGYGCLHFACQAGHLENINYLLNKYPDSMKLSESQCSNGPSPMDVLLKHRNGHLPQMIEKTSFEEMICATDDVTTALKLPTVEEAKATLLPLCEPELKSAVMKPDLHKNEQYVSGRSSNEGLGGVQYSYGAQLLYLALKEDSVEIFRCILALGFWSYLKTRTGAKDFDSYIRHRIKLVTFYQACRKVSITICLGAYKRLKQNIALTFQFQACLALPSDLDASIWQKISSCLSSTTLFLPACL</sequence>
<feature type="compositionally biased region" description="Low complexity" evidence="2">
    <location>
        <begin position="1"/>
        <end position="16"/>
    </location>
</feature>
<dbReference type="STRING" id="282301.A0A267GTV1"/>
<evidence type="ECO:0000256" key="2">
    <source>
        <dbReference type="SAM" id="MobiDB-lite"/>
    </source>
</evidence>
<dbReference type="PANTHER" id="PTHR24121">
    <property type="entry name" value="NO MECHANORECEPTOR POTENTIAL C, ISOFORM D-RELATED"/>
    <property type="match status" value="1"/>
</dbReference>
<dbReference type="Proteomes" id="UP000215902">
    <property type="component" value="Unassembled WGS sequence"/>
</dbReference>
<dbReference type="Gene3D" id="1.25.40.20">
    <property type="entry name" value="Ankyrin repeat-containing domain"/>
    <property type="match status" value="3"/>
</dbReference>
<dbReference type="PROSITE" id="PS50088">
    <property type="entry name" value="ANK_REPEAT"/>
    <property type="match status" value="1"/>
</dbReference>
<dbReference type="OrthoDB" id="10057496at2759"/>
<keyword evidence="1" id="KW-0040">ANK repeat</keyword>
<evidence type="ECO:0000313" key="4">
    <source>
        <dbReference type="Proteomes" id="UP000215902"/>
    </source>
</evidence>
<dbReference type="InterPro" id="IPR036770">
    <property type="entry name" value="Ankyrin_rpt-contain_sf"/>
</dbReference>
<evidence type="ECO:0000313" key="3">
    <source>
        <dbReference type="EMBL" id="PAA88787.1"/>
    </source>
</evidence>
<dbReference type="Pfam" id="PF13637">
    <property type="entry name" value="Ank_4"/>
    <property type="match status" value="1"/>
</dbReference>
<proteinExistence type="predicted"/>
<evidence type="ECO:0000256" key="1">
    <source>
        <dbReference type="PROSITE-ProRule" id="PRU00023"/>
    </source>
</evidence>
<organism evidence="3 4">
    <name type="scientific">Macrostomum lignano</name>
    <dbReference type="NCBI Taxonomy" id="282301"/>
    <lineage>
        <taxon>Eukaryota</taxon>
        <taxon>Metazoa</taxon>
        <taxon>Spiralia</taxon>
        <taxon>Lophotrochozoa</taxon>
        <taxon>Platyhelminthes</taxon>
        <taxon>Rhabditophora</taxon>
        <taxon>Macrostomorpha</taxon>
        <taxon>Macrostomida</taxon>
        <taxon>Macrostomidae</taxon>
        <taxon>Macrostomum</taxon>
    </lineage>
</organism>
<dbReference type="SUPFAM" id="SSF48403">
    <property type="entry name" value="Ankyrin repeat"/>
    <property type="match status" value="1"/>
</dbReference>
<dbReference type="PANTHER" id="PTHR24121:SF23">
    <property type="entry name" value="NO MECHANORECEPTOR POTENTIAL C, ISOFORM H"/>
    <property type="match status" value="1"/>
</dbReference>
<dbReference type="AlphaFoldDB" id="A0A267GTV1"/>
<keyword evidence="4" id="KW-1185">Reference proteome</keyword>
<name>A0A267GTV1_9PLAT</name>